<feature type="compositionally biased region" description="Polar residues" evidence="2">
    <location>
        <begin position="577"/>
        <end position="588"/>
    </location>
</feature>
<dbReference type="InterPro" id="IPR018034">
    <property type="entry name" value="Kri1"/>
</dbReference>
<feature type="region of interest" description="Disordered" evidence="2">
    <location>
        <begin position="43"/>
        <end position="66"/>
    </location>
</feature>
<accession>A0A484NN74</accession>
<feature type="region of interest" description="Disordered" evidence="2">
    <location>
        <begin position="136"/>
        <end position="158"/>
    </location>
</feature>
<feature type="compositionally biased region" description="Basic and acidic residues" evidence="2">
    <location>
        <begin position="149"/>
        <end position="158"/>
    </location>
</feature>
<organism evidence="4 5">
    <name type="scientific">Cuscuta campestris</name>
    <dbReference type="NCBI Taxonomy" id="132261"/>
    <lineage>
        <taxon>Eukaryota</taxon>
        <taxon>Viridiplantae</taxon>
        <taxon>Streptophyta</taxon>
        <taxon>Embryophyta</taxon>
        <taxon>Tracheophyta</taxon>
        <taxon>Spermatophyta</taxon>
        <taxon>Magnoliopsida</taxon>
        <taxon>eudicotyledons</taxon>
        <taxon>Gunneridae</taxon>
        <taxon>Pentapetalae</taxon>
        <taxon>asterids</taxon>
        <taxon>lamiids</taxon>
        <taxon>Solanales</taxon>
        <taxon>Convolvulaceae</taxon>
        <taxon>Cuscuteae</taxon>
        <taxon>Cuscuta</taxon>
        <taxon>Cuscuta subgen. Grammica</taxon>
        <taxon>Cuscuta sect. Cleistogrammica</taxon>
    </lineage>
</organism>
<dbReference type="GO" id="GO:0005730">
    <property type="term" value="C:nucleolus"/>
    <property type="evidence" value="ECO:0007669"/>
    <property type="project" value="TreeGrafter"/>
</dbReference>
<feature type="compositionally biased region" description="Acidic residues" evidence="2">
    <location>
        <begin position="390"/>
        <end position="414"/>
    </location>
</feature>
<dbReference type="PANTHER" id="PTHR14490">
    <property type="entry name" value="ZINC FINGER, ZZ TYPE"/>
    <property type="match status" value="1"/>
</dbReference>
<dbReference type="GO" id="GO:0030686">
    <property type="term" value="C:90S preribosome"/>
    <property type="evidence" value="ECO:0007669"/>
    <property type="project" value="TreeGrafter"/>
</dbReference>
<evidence type="ECO:0000256" key="1">
    <source>
        <dbReference type="ARBA" id="ARBA00007473"/>
    </source>
</evidence>
<gene>
    <name evidence="4" type="ORF">CCAM_LOCUS43070</name>
</gene>
<proteinExistence type="inferred from homology"/>
<feature type="compositionally biased region" description="Acidic residues" evidence="2">
    <location>
        <begin position="101"/>
        <end position="115"/>
    </location>
</feature>
<evidence type="ECO:0000313" key="4">
    <source>
        <dbReference type="EMBL" id="VFR01295.1"/>
    </source>
</evidence>
<comment type="similarity">
    <text evidence="1">Belongs to the KRI1 family.</text>
</comment>
<sequence>MKLFESDDEDIEKLNEIQVHEEFARRFEHNKKREDLQRFEELKKKGLVDEDESSEGSEDEDDINEFGKSVSKKDAKFFDALIKIRKKDPILQNKEAKLFESESESESDSEADDEKEAGAKKRPMYLKDVVSKHLIEEGPEFVDEDEHEDKDKGEKKVKTYLEEQEELRKEFFDAVAKEEMETEQDGDEIIKIKERRNGGDEDDEDDDADNDDREFSKKLEDYFGKDDKLDENERYLKDFFRNKMWLHKDDKGGKVEDDKELILSEDEEALEKQEDYEREFNFRFEENAGDRVLGYSRKMEGSVRKKSNARKSQRERKEERIAREKEERKEELKRLKNLKKKEMHEKLQMIKETAGIKGDVASLLDGVDLEGEFNPEQYDSKMNETFGDAYYDDDDANPNFGSEEDDEKPDFDKEDEILGLPAGWDKVNQQNGFLSAREKILERGVACDNEDEDWGPMRNTAAMQAAKEQLMDEYYKLDYEDVIGDLKTRFKYKPVKPKKFGLKAEEILILDDKELNQYVPLKTLAPYRETEWKVPHIKRYQQKQKVRELMLEVLQKQNGGGNEKNKKKPREMETSKAETSTENGGDDTSSNLSRKKRRKLRQAELKISHQRLLAYGKK</sequence>
<feature type="region of interest" description="Disordered" evidence="2">
    <location>
        <begin position="178"/>
        <end position="216"/>
    </location>
</feature>
<feature type="compositionally biased region" description="Basic and acidic residues" evidence="2">
    <location>
        <begin position="315"/>
        <end position="328"/>
    </location>
</feature>
<evidence type="ECO:0000259" key="3">
    <source>
        <dbReference type="Pfam" id="PF12936"/>
    </source>
</evidence>
<dbReference type="Pfam" id="PF12936">
    <property type="entry name" value="Kri1_C"/>
    <property type="match status" value="1"/>
</dbReference>
<dbReference type="Proteomes" id="UP000595140">
    <property type="component" value="Unassembled WGS sequence"/>
</dbReference>
<dbReference type="PANTHER" id="PTHR14490:SF5">
    <property type="entry name" value="PROTEIN KRI1 HOMOLOG"/>
    <property type="match status" value="1"/>
</dbReference>
<feature type="domain" description="Kri1-like C-terminal" evidence="3">
    <location>
        <begin position="467"/>
        <end position="550"/>
    </location>
</feature>
<feature type="compositionally biased region" description="Basic residues" evidence="2">
    <location>
        <begin position="304"/>
        <end position="314"/>
    </location>
</feature>
<feature type="region of interest" description="Disordered" evidence="2">
    <location>
        <begin position="554"/>
        <end position="606"/>
    </location>
</feature>
<keyword evidence="5" id="KW-1185">Reference proteome</keyword>
<feature type="region of interest" description="Disordered" evidence="2">
    <location>
        <begin position="94"/>
        <end position="124"/>
    </location>
</feature>
<dbReference type="GO" id="GO:0000447">
    <property type="term" value="P:endonucleolytic cleavage in ITS1 to separate SSU-rRNA from 5.8S rRNA and LSU-rRNA from tricistronic rRNA transcript (SSU-rRNA, 5.8S rRNA, LSU-rRNA)"/>
    <property type="evidence" value="ECO:0007669"/>
    <property type="project" value="TreeGrafter"/>
</dbReference>
<feature type="compositionally biased region" description="Basic and acidic residues" evidence="2">
    <location>
        <begin position="188"/>
        <end position="199"/>
    </location>
</feature>
<feature type="region of interest" description="Disordered" evidence="2">
    <location>
        <begin position="385"/>
        <end position="414"/>
    </location>
</feature>
<evidence type="ECO:0000313" key="5">
    <source>
        <dbReference type="Proteomes" id="UP000595140"/>
    </source>
</evidence>
<protein>
    <recommendedName>
        <fullName evidence="3">Kri1-like C-terminal domain-containing protein</fullName>
    </recommendedName>
</protein>
<feature type="compositionally biased region" description="Acidic residues" evidence="2">
    <location>
        <begin position="137"/>
        <end position="148"/>
    </location>
</feature>
<name>A0A484NN74_9ASTE</name>
<dbReference type="EMBL" id="OOIL02006740">
    <property type="protein sequence ID" value="VFR01295.1"/>
    <property type="molecule type" value="Genomic_DNA"/>
</dbReference>
<feature type="compositionally biased region" description="Acidic residues" evidence="2">
    <location>
        <begin position="49"/>
        <end position="64"/>
    </location>
</feature>
<reference evidence="4 5" key="1">
    <citation type="submission" date="2018-04" db="EMBL/GenBank/DDBJ databases">
        <authorList>
            <person name="Vogel A."/>
        </authorList>
    </citation>
    <scope>NUCLEOTIDE SEQUENCE [LARGE SCALE GENOMIC DNA]</scope>
</reference>
<feature type="region of interest" description="Disordered" evidence="2">
    <location>
        <begin position="298"/>
        <end position="328"/>
    </location>
</feature>
<feature type="compositionally biased region" description="Acidic residues" evidence="2">
    <location>
        <begin position="200"/>
        <end position="212"/>
    </location>
</feature>
<evidence type="ECO:0000256" key="2">
    <source>
        <dbReference type="SAM" id="MobiDB-lite"/>
    </source>
</evidence>
<dbReference type="AlphaFoldDB" id="A0A484NN74"/>
<dbReference type="OrthoDB" id="10252032at2759"/>
<dbReference type="InterPro" id="IPR024626">
    <property type="entry name" value="Kri1-like_C"/>
</dbReference>
<dbReference type="Pfam" id="PF05178">
    <property type="entry name" value="Kri1"/>
    <property type="match status" value="1"/>
</dbReference>